<evidence type="ECO:0000256" key="7">
    <source>
        <dbReference type="SAM" id="Phobius"/>
    </source>
</evidence>
<evidence type="ECO:0000256" key="4">
    <source>
        <dbReference type="PIRSR" id="PIRSR623088-2"/>
    </source>
</evidence>
<feature type="compositionally biased region" description="Low complexity" evidence="6">
    <location>
        <begin position="1190"/>
        <end position="1200"/>
    </location>
</feature>
<dbReference type="CDD" id="cd00077">
    <property type="entry name" value="HDc"/>
    <property type="match status" value="1"/>
</dbReference>
<keyword evidence="10" id="KW-1185">Reference proteome</keyword>
<name>A0A835VVW3_9CHLO</name>
<keyword evidence="7" id="KW-1133">Transmembrane helix</keyword>
<dbReference type="InterPro" id="IPR003607">
    <property type="entry name" value="HD/PDEase_dom"/>
</dbReference>
<feature type="binding site" evidence="4">
    <location>
        <position position="991"/>
    </location>
    <ligand>
        <name>AMP</name>
        <dbReference type="ChEBI" id="CHEBI:456215"/>
    </ligand>
</feature>
<feature type="transmembrane region" description="Helical" evidence="7">
    <location>
        <begin position="34"/>
        <end position="54"/>
    </location>
</feature>
<sequence length="1368" mass="142144">MRQARNQLWRHYLIEFWNGCKALWAIARSSPSTLIAPLLLFAVLVAVGVWAVHFSAVQAARSFQEEAESVARNAAAQYRRALIDAFLPVDVLASHIRRAPDYESVSHLFNGSAALLFETVPSQALISLQLLPAGVLRMAYPPPLQQPVRVSPPLGADMFAAPHEGLQGMGIRSLADGHISIDGPMEHVPGLRALIVRQAVFVDVSHPGETFGRPDVPNPACGALCAFQPYDKSSSSAAAEAEAEAEAAGRPTGRLFWGLVAAVIHVDPFAGETAAAAAPPPFALSSLSGTDALADLTDYEHIGAAAAALRTLSELGYRYQVLITGSNQTTTIATSAPPPPQPGGGAAVVEAPIDLPGTQWVLRVSPAAAGGGGWMPRWVGGAIAAVVVSAAIAAAMLFGLLVSRRRHALLLQALLPPNMLSSGLRSAHVVEKHMRPTSSLIPESPAELLTDLLAELLAGATPDLRQVVLLRSLLLRNADWYRPLGMGGQLLHNANLESDVAQALMRQLGTCVVDDGDGGGGADGRGGFRTLGGYGEYLSLGGDSSSFDNMSAVLQQLWQQRPAAATEPVPGGGAPAQAGSAAPATPAAATSTAGAISERAVLHHIGWGLRRSRRSNGPTSAPSLAAAAAVLGAPQAAAALDDDHVDACYLPPPPKLQSAARTEAAAAAAAAKAPRGSGGGGTAVRTDGGVTGTNNNNNYNNSGSQRVLVEDELKGQTGRKAPAAPPRAIPAAALQAIPSSEGGVEAAGGRSNDSPTRHRGVAMAAAGQVGAGGGGGAGAEEAVVDVARLLSGTKDSSRRRASAVAVSSGRYRASGSCNSCGSPVAPAVGGGALTAAGAALAAAAVTASGAHVRVREEPAGPALLPSASEALIVRAPMLDKVAMLLSQAEDLQYDTWALADATGGRPLSVLAFYLFQRQGLIKRFHIKPLKLIRLLRAIEAGYNADVPYHNATHAADVLRTTHVLAHAACLTAHHVDTVGLMALYFAAIIHDFRHPGLTGDFLVATSHPLALRYNDRSPLESHHAASAFTLMAEQPELDAFEVLSREQRAAFRKQVVELVMGTDMKQHFALLSQFTNAVSAQRLKQQHKQAAAAASATASPVDGCGGGGGGAVRAHGGVVGGLLGRKKGRTLSGVTSQSDGGDRTKFNAGKLSVQRASDPAPDVDSIETGEDRARRQGSFAAISEGAMAAMAPSPAAAASPRGPPQHQQTSRFARQSLPASRANAAVVMTGTAAAAAPLPAPPADEAQRLLALQICLKVADIGHLSGTLPVHKRWLGVLEEELFRQGDRERELGLPISPLFDRTKQGVSKSQVGFFEFVALPLVRALTSAFPGATPLISCFEFNYQYWKEQQQKQQLQEQRGQEQHLKE</sequence>
<evidence type="ECO:0000259" key="8">
    <source>
        <dbReference type="PROSITE" id="PS51845"/>
    </source>
</evidence>
<evidence type="ECO:0000313" key="9">
    <source>
        <dbReference type="EMBL" id="KAG2431307.1"/>
    </source>
</evidence>
<organism evidence="9 10">
    <name type="scientific">Chlamydomonas schloesseri</name>
    <dbReference type="NCBI Taxonomy" id="2026947"/>
    <lineage>
        <taxon>Eukaryota</taxon>
        <taxon>Viridiplantae</taxon>
        <taxon>Chlorophyta</taxon>
        <taxon>core chlorophytes</taxon>
        <taxon>Chlorophyceae</taxon>
        <taxon>CS clade</taxon>
        <taxon>Chlamydomonadales</taxon>
        <taxon>Chlamydomonadaceae</taxon>
        <taxon>Chlamydomonas</taxon>
    </lineage>
</organism>
<dbReference type="PRINTS" id="PR00387">
    <property type="entry name" value="PDIESTERASE1"/>
</dbReference>
<dbReference type="PANTHER" id="PTHR11347">
    <property type="entry name" value="CYCLIC NUCLEOTIDE PHOSPHODIESTERASE"/>
    <property type="match status" value="1"/>
</dbReference>
<dbReference type="SMART" id="SM00471">
    <property type="entry name" value="HDc"/>
    <property type="match status" value="1"/>
</dbReference>
<feature type="binding site" evidence="5">
    <location>
        <position position="953"/>
    </location>
    <ligand>
        <name>Zn(2+)</name>
        <dbReference type="ChEBI" id="CHEBI:29105"/>
        <label>1</label>
    </ligand>
</feature>
<accession>A0A835VVW3</accession>
<feature type="binding site" evidence="4">
    <location>
        <position position="1260"/>
    </location>
    <ligand>
        <name>AMP</name>
        <dbReference type="ChEBI" id="CHEBI:456215"/>
    </ligand>
</feature>
<reference evidence="9" key="1">
    <citation type="journal article" date="2020" name="bioRxiv">
        <title>Comparative genomics of Chlamydomonas.</title>
        <authorList>
            <person name="Craig R.J."/>
            <person name="Hasan A.R."/>
            <person name="Ness R.W."/>
            <person name="Keightley P.D."/>
        </authorList>
    </citation>
    <scope>NUCLEOTIDE SEQUENCE</scope>
    <source>
        <strain evidence="9">CCAP 11/173</strain>
    </source>
</reference>
<evidence type="ECO:0000256" key="5">
    <source>
        <dbReference type="PIRSR" id="PIRSR623088-3"/>
    </source>
</evidence>
<feature type="region of interest" description="Disordered" evidence="6">
    <location>
        <begin position="737"/>
        <end position="756"/>
    </location>
</feature>
<dbReference type="InterPro" id="IPR023088">
    <property type="entry name" value="PDEase"/>
</dbReference>
<protein>
    <recommendedName>
        <fullName evidence="8">PDEase domain-containing protein</fullName>
    </recommendedName>
</protein>
<keyword evidence="1 5" id="KW-0479">Metal-binding</keyword>
<feature type="binding site" evidence="5">
    <location>
        <position position="990"/>
    </location>
    <ligand>
        <name>Zn(2+)</name>
        <dbReference type="ChEBI" id="CHEBI:29105"/>
        <label>1</label>
    </ligand>
</feature>
<comment type="caution">
    <text evidence="9">The sequence shown here is derived from an EMBL/GenBank/DDBJ whole genome shotgun (WGS) entry which is preliminary data.</text>
</comment>
<keyword evidence="7" id="KW-0812">Transmembrane</keyword>
<dbReference type="GO" id="GO:0004114">
    <property type="term" value="F:3',5'-cyclic-nucleotide phosphodiesterase activity"/>
    <property type="evidence" value="ECO:0007669"/>
    <property type="project" value="InterPro"/>
</dbReference>
<dbReference type="SUPFAM" id="SSF109604">
    <property type="entry name" value="HD-domain/PDEase-like"/>
    <property type="match status" value="1"/>
</dbReference>
<dbReference type="OrthoDB" id="546632at2759"/>
<feature type="compositionally biased region" description="Low complexity" evidence="6">
    <location>
        <begin position="683"/>
        <end position="701"/>
    </location>
</feature>
<feature type="region of interest" description="Disordered" evidence="6">
    <location>
        <begin position="561"/>
        <end position="592"/>
    </location>
</feature>
<feature type="binding site" evidence="4">
    <location>
        <position position="1311"/>
    </location>
    <ligand>
        <name>AMP</name>
        <dbReference type="ChEBI" id="CHEBI:456215"/>
    </ligand>
</feature>
<feature type="binding site" evidence="5">
    <location>
        <position position="991"/>
    </location>
    <ligand>
        <name>Zn(2+)</name>
        <dbReference type="ChEBI" id="CHEBI:29105"/>
        <label>1</label>
    </ligand>
</feature>
<dbReference type="InterPro" id="IPR002073">
    <property type="entry name" value="PDEase_catalytic_dom"/>
</dbReference>
<dbReference type="PROSITE" id="PS51845">
    <property type="entry name" value="PDEASE_I_2"/>
    <property type="match status" value="1"/>
</dbReference>
<dbReference type="GO" id="GO:0046872">
    <property type="term" value="F:metal ion binding"/>
    <property type="evidence" value="ECO:0007669"/>
    <property type="project" value="UniProtKB-KW"/>
</dbReference>
<dbReference type="Gene3D" id="1.10.1300.10">
    <property type="entry name" value="3'5'-cyclic nucleotide phosphodiesterase, catalytic domain"/>
    <property type="match status" value="2"/>
</dbReference>
<feature type="region of interest" description="Disordered" evidence="6">
    <location>
        <begin position="1123"/>
        <end position="1172"/>
    </location>
</feature>
<feature type="compositionally biased region" description="Low complexity" evidence="6">
    <location>
        <begin position="575"/>
        <end position="592"/>
    </location>
</feature>
<evidence type="ECO:0000256" key="2">
    <source>
        <dbReference type="ARBA" id="ARBA00022801"/>
    </source>
</evidence>
<evidence type="ECO:0000256" key="1">
    <source>
        <dbReference type="ARBA" id="ARBA00022723"/>
    </source>
</evidence>
<feature type="domain" description="PDEase" evidence="8">
    <location>
        <begin position="873"/>
        <end position="1354"/>
    </location>
</feature>
<feature type="binding site" evidence="5">
    <location>
        <position position="991"/>
    </location>
    <ligand>
        <name>Zn(2+)</name>
        <dbReference type="ChEBI" id="CHEBI:29105"/>
        <label>2</label>
    </ligand>
</feature>
<feature type="active site" description="Proton donor" evidence="3">
    <location>
        <position position="949"/>
    </location>
</feature>
<feature type="region of interest" description="Disordered" evidence="6">
    <location>
        <begin position="1190"/>
        <end position="1217"/>
    </location>
</feature>
<evidence type="ECO:0000256" key="6">
    <source>
        <dbReference type="SAM" id="MobiDB-lite"/>
    </source>
</evidence>
<feature type="region of interest" description="Disordered" evidence="6">
    <location>
        <begin position="671"/>
        <end position="705"/>
    </location>
</feature>
<keyword evidence="7" id="KW-0472">Membrane</keyword>
<evidence type="ECO:0000256" key="3">
    <source>
        <dbReference type="PIRSR" id="PIRSR623088-1"/>
    </source>
</evidence>
<keyword evidence="2" id="KW-0378">Hydrolase</keyword>
<dbReference type="InterPro" id="IPR036971">
    <property type="entry name" value="PDEase_catalytic_dom_sf"/>
</dbReference>
<dbReference type="GO" id="GO:0007165">
    <property type="term" value="P:signal transduction"/>
    <property type="evidence" value="ECO:0007669"/>
    <property type="project" value="InterPro"/>
</dbReference>
<proteinExistence type="predicted"/>
<feature type="binding site" evidence="4">
    <location>
        <begin position="949"/>
        <end position="953"/>
    </location>
    <ligand>
        <name>AMP</name>
        <dbReference type="ChEBI" id="CHEBI:456215"/>
    </ligand>
</feature>
<dbReference type="Pfam" id="PF00233">
    <property type="entry name" value="PDEase_I"/>
    <property type="match status" value="2"/>
</dbReference>
<feature type="binding site" evidence="5">
    <location>
        <position position="1260"/>
    </location>
    <ligand>
        <name>Zn(2+)</name>
        <dbReference type="ChEBI" id="CHEBI:29105"/>
        <label>1</label>
    </ligand>
</feature>
<dbReference type="EMBL" id="JAEHOD010000074">
    <property type="protein sequence ID" value="KAG2431307.1"/>
    <property type="molecule type" value="Genomic_DNA"/>
</dbReference>
<evidence type="ECO:0000313" key="10">
    <source>
        <dbReference type="Proteomes" id="UP000613740"/>
    </source>
</evidence>
<dbReference type="Proteomes" id="UP000613740">
    <property type="component" value="Unassembled WGS sequence"/>
</dbReference>
<gene>
    <name evidence="9" type="ORF">HYH02_013438</name>
</gene>
<feature type="transmembrane region" description="Helical" evidence="7">
    <location>
        <begin position="378"/>
        <end position="402"/>
    </location>
</feature>